<feature type="compositionally biased region" description="Polar residues" evidence="3">
    <location>
        <begin position="407"/>
        <end position="419"/>
    </location>
</feature>
<accession>A0A438AHY8</accession>
<organism evidence="5 6">
    <name type="scientific">Mesobaculum littorinae</name>
    <dbReference type="NCBI Taxonomy" id="2486419"/>
    <lineage>
        <taxon>Bacteria</taxon>
        <taxon>Pseudomonadati</taxon>
        <taxon>Pseudomonadota</taxon>
        <taxon>Alphaproteobacteria</taxon>
        <taxon>Rhodobacterales</taxon>
        <taxon>Roseobacteraceae</taxon>
        <taxon>Mesobaculum</taxon>
    </lineage>
</organism>
<evidence type="ECO:0000256" key="2">
    <source>
        <dbReference type="ARBA" id="ARBA00022525"/>
    </source>
</evidence>
<dbReference type="Proteomes" id="UP000285908">
    <property type="component" value="Unassembled WGS sequence"/>
</dbReference>
<sequence>MRGRPGYSCATKVGRMTSYVFAGYRPDSYVAVSGTQMRLDPEFDADRDALTFEISDDDSHLGGDRYHDESGDDGNQYAVVRDAAGNVVGQGRVYVDEAWTFADEHGDMVSVYSVEIGGHSMGYIADGPVQPGNTYDIVSTHNPGTGPAYTEIDSADYDPDAANKITGTERGDSLQGGADDDTIAGNGGADTLSGGSGDDFLSGGAGGDRLSGGSGDDTLRGGVGADTLSGGTGLDIADYSDSDAAVTVELNGGTGRGGTAEGDTYTGIDGVIGSDFDDSISGFDKEGWGSDRYTNVFHGGAGDDTLSGMGGGDSLYGDEGNDVLSGGTGDDFVSGGADADTIVVDSGFGTDTVEGGEAGDDHDTLDFSDVGTPVSVTFTGDEAGSASDGADTLSFSEIERLRLTAANDSVDASGQSTGTEIDAGAGDDTLTGGSGADTLRGDGGADRLTGGGGDDHLSLGADDNAVDEVVLGNGSGSDTIAGFEAPVPDGNGGWIGADQFDVTGMLTARGAPVRSWDVQVGDDGLGNAVLTFPTGERVTMSGVAPSSMETGAQRRAAGIPCYTEGTAILTPSGYRPIEELTPGDLVMTKDNGPQPVAWIGRRVLGHRDLRAQPELKPIVIRKGLLNTERDLVVSPQHGMLVKLPGDGSERLIRAKHLVDFPGGHVTPMRGRRQVTYVHLMFDRHQIIFAEGTPSESFFPGPIGLAALDDPTLRELLQIFPGLLTDARDRYGYGAPARDYLRRRDLREHQANHGPMTLLH</sequence>
<dbReference type="SUPFAM" id="SSF51120">
    <property type="entry name" value="beta-Roll"/>
    <property type="match status" value="3"/>
</dbReference>
<proteinExistence type="predicted"/>
<dbReference type="Gene3D" id="2.150.10.10">
    <property type="entry name" value="Serralysin-like metalloprotease, C-terminal"/>
    <property type="match status" value="3"/>
</dbReference>
<keyword evidence="6" id="KW-1185">Reference proteome</keyword>
<dbReference type="Gene3D" id="2.170.16.10">
    <property type="entry name" value="Hedgehog/Intein (Hint) domain"/>
    <property type="match status" value="1"/>
</dbReference>
<dbReference type="InterPro" id="IPR018511">
    <property type="entry name" value="Hemolysin-typ_Ca-bd_CS"/>
</dbReference>
<name>A0A438AHY8_9RHOB</name>
<feature type="domain" description="Hedgehog/Intein (Hint)" evidence="4">
    <location>
        <begin position="560"/>
        <end position="700"/>
    </location>
</feature>
<dbReference type="PANTHER" id="PTHR38340">
    <property type="entry name" value="S-LAYER PROTEIN"/>
    <property type="match status" value="1"/>
</dbReference>
<gene>
    <name evidence="5" type="ORF">EKE94_05250</name>
</gene>
<evidence type="ECO:0000259" key="4">
    <source>
        <dbReference type="Pfam" id="PF13403"/>
    </source>
</evidence>
<comment type="caution">
    <text evidence="5">The sequence shown here is derived from an EMBL/GenBank/DDBJ whole genome shotgun (WGS) entry which is preliminary data.</text>
</comment>
<reference evidence="5 6" key="1">
    <citation type="submission" date="2018-11" db="EMBL/GenBank/DDBJ databases">
        <title>Mesobaculum littorinae gen. nov., sp. nov., isolated from Littorina scabra that represents a novel genus of the order Rhodobacteraceae.</title>
        <authorList>
            <person name="Li F."/>
        </authorList>
    </citation>
    <scope>NUCLEOTIDE SEQUENCE [LARGE SCALE GENOMIC DNA]</scope>
    <source>
        <strain evidence="5 6">M0103</strain>
    </source>
</reference>
<evidence type="ECO:0000256" key="1">
    <source>
        <dbReference type="ARBA" id="ARBA00004613"/>
    </source>
</evidence>
<dbReference type="Pfam" id="PF13403">
    <property type="entry name" value="Hint_2"/>
    <property type="match status" value="1"/>
</dbReference>
<dbReference type="PROSITE" id="PS00330">
    <property type="entry name" value="HEMOLYSIN_CALCIUM"/>
    <property type="match status" value="6"/>
</dbReference>
<dbReference type="AlphaFoldDB" id="A0A438AHY8"/>
<dbReference type="OrthoDB" id="6305173at2"/>
<dbReference type="InterPro" id="IPR011049">
    <property type="entry name" value="Serralysin-like_metalloprot_C"/>
</dbReference>
<keyword evidence="2" id="KW-0964">Secreted</keyword>
<dbReference type="GO" id="GO:0016539">
    <property type="term" value="P:intein-mediated protein splicing"/>
    <property type="evidence" value="ECO:0007669"/>
    <property type="project" value="InterPro"/>
</dbReference>
<feature type="region of interest" description="Disordered" evidence="3">
    <location>
        <begin position="154"/>
        <end position="224"/>
    </location>
</feature>
<dbReference type="GO" id="GO:0005509">
    <property type="term" value="F:calcium ion binding"/>
    <property type="evidence" value="ECO:0007669"/>
    <property type="project" value="InterPro"/>
</dbReference>
<dbReference type="GO" id="GO:0005576">
    <property type="term" value="C:extracellular region"/>
    <property type="evidence" value="ECO:0007669"/>
    <property type="project" value="UniProtKB-SubCell"/>
</dbReference>
<feature type="compositionally biased region" description="Gly residues" evidence="3">
    <location>
        <begin position="203"/>
        <end position="215"/>
    </location>
</feature>
<feature type="region of interest" description="Disordered" evidence="3">
    <location>
        <begin position="407"/>
        <end position="455"/>
    </location>
</feature>
<dbReference type="InterPro" id="IPR006141">
    <property type="entry name" value="Intein_N"/>
</dbReference>
<evidence type="ECO:0000313" key="6">
    <source>
        <dbReference type="Proteomes" id="UP000285908"/>
    </source>
</evidence>
<dbReference type="PROSITE" id="PS50817">
    <property type="entry name" value="INTEIN_N_TER"/>
    <property type="match status" value="1"/>
</dbReference>
<evidence type="ECO:0000256" key="3">
    <source>
        <dbReference type="SAM" id="MobiDB-lite"/>
    </source>
</evidence>
<protein>
    <recommendedName>
        <fullName evidence="4">Hedgehog/Intein (Hint) domain-containing protein</fullName>
    </recommendedName>
</protein>
<dbReference type="PRINTS" id="PR00313">
    <property type="entry name" value="CABNDNGRPT"/>
</dbReference>
<dbReference type="InterPro" id="IPR050557">
    <property type="entry name" value="RTX_toxin/Mannuronan_C5-epim"/>
</dbReference>
<dbReference type="InterPro" id="IPR036844">
    <property type="entry name" value="Hint_dom_sf"/>
</dbReference>
<feature type="region of interest" description="Disordered" evidence="3">
    <location>
        <begin position="309"/>
        <end position="330"/>
    </location>
</feature>
<dbReference type="InterPro" id="IPR028992">
    <property type="entry name" value="Hedgehog/Intein_dom"/>
</dbReference>
<comment type="subcellular location">
    <subcellularLocation>
        <location evidence="1">Secreted</location>
    </subcellularLocation>
</comment>
<dbReference type="PANTHER" id="PTHR38340:SF1">
    <property type="entry name" value="S-LAYER PROTEIN"/>
    <property type="match status" value="1"/>
</dbReference>
<feature type="compositionally biased region" description="Low complexity" evidence="3">
    <location>
        <begin position="422"/>
        <end position="431"/>
    </location>
</feature>
<dbReference type="Pfam" id="PF00353">
    <property type="entry name" value="HemolysinCabind"/>
    <property type="match status" value="4"/>
</dbReference>
<dbReference type="SUPFAM" id="SSF51294">
    <property type="entry name" value="Hedgehog/intein (Hint) domain"/>
    <property type="match status" value="1"/>
</dbReference>
<dbReference type="EMBL" id="RQXX01000002">
    <property type="protein sequence ID" value="RVV98333.1"/>
    <property type="molecule type" value="Genomic_DNA"/>
</dbReference>
<evidence type="ECO:0000313" key="5">
    <source>
        <dbReference type="EMBL" id="RVV98333.1"/>
    </source>
</evidence>
<dbReference type="InterPro" id="IPR001343">
    <property type="entry name" value="Hemolysn_Ca-bd"/>
</dbReference>